<dbReference type="AlphaFoldDB" id="A0A485KV09"/>
<dbReference type="EMBL" id="CAADRA010005367">
    <property type="protein sequence ID" value="VFT89085.1"/>
    <property type="molecule type" value="Genomic_DNA"/>
</dbReference>
<name>A0A485KV09_9STRA</name>
<feature type="transmembrane region" description="Helical" evidence="1">
    <location>
        <begin position="73"/>
        <end position="91"/>
    </location>
</feature>
<keyword evidence="1" id="KW-1133">Transmembrane helix</keyword>
<sequence>MLVVARPWSAAVSLSTCWFGPDHCFHETSDLTVCAYVYAAAALFALYIHVHRRSRLREHGRDSSLLPARRMRFFPLLLFLAFVSRLAWLLLHDVHAMQFRANATAPYEHVLVVFVHPNITIDLYPAAVVSWGKLSTLVYFSAFSLILQFWSDVLHDAAAASATHSHHHPSVSAKPASSSRRNNLLAIVNVWMYVLEVGQLLAKTFEWRVPPWVSNADGAVIAAFYGAMSIMLAIYALRLRLIFARGGADMTSSSAVSKTVATRVTIIGLLSSALFVVRSVLFFASPKDTLDHAYPWMYYAMPELVPGCAVLLFMRVKQPSAVHHRRKDSASPMALSLVTERVPFLTSEDVLSV</sequence>
<dbReference type="OrthoDB" id="71158at2759"/>
<keyword evidence="1" id="KW-0812">Transmembrane</keyword>
<evidence type="ECO:0000313" key="2">
    <source>
        <dbReference type="EMBL" id="KAF0697047.1"/>
    </source>
</evidence>
<dbReference type="InterPro" id="IPR040226">
    <property type="entry name" value="THH1/TOM1/TOM3"/>
</dbReference>
<feature type="transmembrane region" description="Helical" evidence="1">
    <location>
        <begin position="296"/>
        <end position="316"/>
    </location>
</feature>
<feature type="transmembrane region" description="Helical" evidence="1">
    <location>
        <begin position="264"/>
        <end position="284"/>
    </location>
</feature>
<dbReference type="PANTHER" id="PTHR31142:SF3">
    <property type="entry name" value="THH1_TOM1_TOM3 DOMAIN-CONTAINING PROTEIN"/>
    <property type="match status" value="1"/>
</dbReference>
<accession>A0A485KV09</accession>
<reference evidence="3 4" key="1">
    <citation type="submission" date="2019-03" db="EMBL/GenBank/DDBJ databases">
        <authorList>
            <person name="Gaulin E."/>
            <person name="Dumas B."/>
        </authorList>
    </citation>
    <scope>NUCLEOTIDE SEQUENCE [LARGE SCALE GENOMIC DNA]</scope>
    <source>
        <strain evidence="3">CBS 568.67</strain>
    </source>
</reference>
<keyword evidence="4" id="KW-1185">Reference proteome</keyword>
<evidence type="ECO:0000256" key="1">
    <source>
        <dbReference type="SAM" id="Phobius"/>
    </source>
</evidence>
<dbReference type="Proteomes" id="UP000332933">
    <property type="component" value="Unassembled WGS sequence"/>
</dbReference>
<dbReference type="EMBL" id="VJMH01005346">
    <property type="protein sequence ID" value="KAF0697047.1"/>
    <property type="molecule type" value="Genomic_DNA"/>
</dbReference>
<organism evidence="3 4">
    <name type="scientific">Aphanomyces stellatus</name>
    <dbReference type="NCBI Taxonomy" id="120398"/>
    <lineage>
        <taxon>Eukaryota</taxon>
        <taxon>Sar</taxon>
        <taxon>Stramenopiles</taxon>
        <taxon>Oomycota</taxon>
        <taxon>Saprolegniomycetes</taxon>
        <taxon>Saprolegniales</taxon>
        <taxon>Verrucalvaceae</taxon>
        <taxon>Aphanomyces</taxon>
    </lineage>
</organism>
<dbReference type="PANTHER" id="PTHR31142">
    <property type="entry name" value="TOBAMOVIRUS MULTIPLICATION PROTEIN 1-LIKE ISOFORM X1"/>
    <property type="match status" value="1"/>
</dbReference>
<proteinExistence type="predicted"/>
<protein>
    <submittedName>
        <fullName evidence="3">Aste57867_12231 protein</fullName>
    </submittedName>
</protein>
<evidence type="ECO:0000313" key="3">
    <source>
        <dbReference type="EMBL" id="VFT89085.1"/>
    </source>
</evidence>
<evidence type="ECO:0000313" key="4">
    <source>
        <dbReference type="Proteomes" id="UP000332933"/>
    </source>
</evidence>
<feature type="transmembrane region" description="Helical" evidence="1">
    <location>
        <begin position="35"/>
        <end position="52"/>
    </location>
</feature>
<feature type="transmembrane region" description="Helical" evidence="1">
    <location>
        <begin position="184"/>
        <end position="202"/>
    </location>
</feature>
<reference evidence="2" key="2">
    <citation type="submission" date="2019-06" db="EMBL/GenBank/DDBJ databases">
        <title>Genomics analysis of Aphanomyces spp. identifies a new class of oomycete effector associated with host adaptation.</title>
        <authorList>
            <person name="Gaulin E."/>
        </authorList>
    </citation>
    <scope>NUCLEOTIDE SEQUENCE</scope>
    <source>
        <strain evidence="2">CBS 578.67</strain>
    </source>
</reference>
<keyword evidence="1" id="KW-0472">Membrane</keyword>
<gene>
    <name evidence="3" type="primary">Aste57867_12231</name>
    <name evidence="2" type="ORF">As57867_012186</name>
    <name evidence="3" type="ORF">ASTE57867_12231</name>
</gene>
<feature type="transmembrane region" description="Helical" evidence="1">
    <location>
        <begin position="222"/>
        <end position="243"/>
    </location>
</feature>